<evidence type="ECO:0000313" key="2">
    <source>
        <dbReference type="EMBL" id="PPQ85809.1"/>
    </source>
</evidence>
<dbReference type="Proteomes" id="UP000283269">
    <property type="component" value="Unassembled WGS sequence"/>
</dbReference>
<name>A0A409X4W6_PSICY</name>
<feature type="compositionally biased region" description="Basic and acidic residues" evidence="1">
    <location>
        <begin position="133"/>
        <end position="158"/>
    </location>
</feature>
<evidence type="ECO:0000256" key="1">
    <source>
        <dbReference type="SAM" id="MobiDB-lite"/>
    </source>
</evidence>
<proteinExistence type="predicted"/>
<gene>
    <name evidence="2" type="ORF">CVT25_003699</name>
</gene>
<dbReference type="AlphaFoldDB" id="A0A409X4W6"/>
<reference evidence="2 3" key="1">
    <citation type="journal article" date="2018" name="Evol. Lett.">
        <title>Horizontal gene cluster transfer increased hallucinogenic mushroom diversity.</title>
        <authorList>
            <person name="Reynolds H.T."/>
            <person name="Vijayakumar V."/>
            <person name="Gluck-Thaler E."/>
            <person name="Korotkin H.B."/>
            <person name="Matheny P.B."/>
            <person name="Slot J.C."/>
        </authorList>
    </citation>
    <scope>NUCLEOTIDE SEQUENCE [LARGE SCALE GENOMIC DNA]</scope>
    <source>
        <strain evidence="2 3">2631</strain>
    </source>
</reference>
<evidence type="ECO:0000313" key="3">
    <source>
        <dbReference type="Proteomes" id="UP000283269"/>
    </source>
</evidence>
<dbReference type="EMBL" id="NHYD01002629">
    <property type="protein sequence ID" value="PPQ85809.1"/>
    <property type="molecule type" value="Genomic_DNA"/>
</dbReference>
<feature type="region of interest" description="Disordered" evidence="1">
    <location>
        <begin position="92"/>
        <end position="169"/>
    </location>
</feature>
<dbReference type="InParanoid" id="A0A409X4W6"/>
<accession>A0A409X4W6</accession>
<protein>
    <submittedName>
        <fullName evidence="2">Uncharacterized protein</fullName>
    </submittedName>
</protein>
<sequence length="169" mass="19370">MGTGIPDGFTQLIGPDGQTIYVSEFLVSTANKEFMVAQHHAELQLETQPGGVYQPFMMETPHEVQLESTHPPCEPVWRMAKFKWTPGGGRSPDFIYIDNEAADKEDYNDKDMDMDEDDHNHDRDDNSVDMDMDDHNNKDMNTDDHNNEDMNTDDHNNKDITQMTTTTRT</sequence>
<keyword evidence="3" id="KW-1185">Reference proteome</keyword>
<feature type="compositionally biased region" description="Polar residues" evidence="1">
    <location>
        <begin position="159"/>
        <end position="169"/>
    </location>
</feature>
<organism evidence="2 3">
    <name type="scientific">Psilocybe cyanescens</name>
    <dbReference type="NCBI Taxonomy" id="93625"/>
    <lineage>
        <taxon>Eukaryota</taxon>
        <taxon>Fungi</taxon>
        <taxon>Dikarya</taxon>
        <taxon>Basidiomycota</taxon>
        <taxon>Agaricomycotina</taxon>
        <taxon>Agaricomycetes</taxon>
        <taxon>Agaricomycetidae</taxon>
        <taxon>Agaricales</taxon>
        <taxon>Agaricineae</taxon>
        <taxon>Strophariaceae</taxon>
        <taxon>Psilocybe</taxon>
    </lineage>
</organism>
<comment type="caution">
    <text evidence="2">The sequence shown here is derived from an EMBL/GenBank/DDBJ whole genome shotgun (WGS) entry which is preliminary data.</text>
</comment>
<feature type="compositionally biased region" description="Basic and acidic residues" evidence="1">
    <location>
        <begin position="101"/>
        <end position="111"/>
    </location>
</feature>
<dbReference type="OrthoDB" id="3044119at2759"/>